<evidence type="ECO:0000313" key="1">
    <source>
        <dbReference type="EMBL" id="AFB31709.1"/>
    </source>
</evidence>
<dbReference type="EMBL" id="CP003319">
    <property type="protein sequence ID" value="AFB31709.1"/>
    <property type="molecule type" value="Genomic_DNA"/>
</dbReference>
<dbReference type="AlphaFoldDB" id="H6QJ59"/>
<dbReference type="KEGG" id="rmi:RMB_04650"/>
<proteinExistence type="predicted"/>
<protein>
    <submittedName>
        <fullName evidence="1">Uncharacterized protein</fullName>
    </submittedName>
</protein>
<name>H6QJ59_RICMA</name>
<dbReference type="HOGENOM" id="CLU_199808_0_0_5"/>
<gene>
    <name evidence="1" type="ORF">RMB_04650</name>
</gene>
<sequence length="63" mass="7501">MLIERNLKETRKHLSPQRLVREDTSLGSMYKLPLEAKFEKMSNAYNRYREYVEDGVLYALASF</sequence>
<accession>H6QJ59</accession>
<evidence type="ECO:0000313" key="2">
    <source>
        <dbReference type="Proteomes" id="UP000007999"/>
    </source>
</evidence>
<organism evidence="1 2">
    <name type="scientific">Rickettsia massiliae str. AZT80</name>
    <dbReference type="NCBI Taxonomy" id="1105112"/>
    <lineage>
        <taxon>Bacteria</taxon>
        <taxon>Pseudomonadati</taxon>
        <taxon>Pseudomonadota</taxon>
        <taxon>Alphaproteobacteria</taxon>
        <taxon>Rickettsiales</taxon>
        <taxon>Rickettsiaceae</taxon>
        <taxon>Rickettsieae</taxon>
        <taxon>Rickettsia</taxon>
        <taxon>spotted fever group</taxon>
    </lineage>
</organism>
<dbReference type="NCBIfam" id="TIGR01045">
    <property type="entry name" value="RPE1"/>
    <property type="match status" value="1"/>
</dbReference>
<reference evidence="2" key="1">
    <citation type="submission" date="2012-02" db="EMBL/GenBank/DDBJ databases">
        <title>Complete genome sequence of Rickettsia parkeri strain Portsmouth.</title>
        <authorList>
            <person name="Johnson S.L."/>
            <person name="Munk A.C."/>
            <person name="Han S."/>
            <person name="Bruce D.C."/>
            <person name="Dasch G.A."/>
        </authorList>
    </citation>
    <scope>NUCLEOTIDE SEQUENCE [LARGE SCALE GENOMIC DNA]</scope>
    <source>
        <strain evidence="2">AZT80 (RMB)</strain>
    </source>
</reference>
<dbReference type="InterPro" id="IPR005728">
    <property type="entry name" value="RPE1"/>
</dbReference>
<dbReference type="Proteomes" id="UP000007999">
    <property type="component" value="Chromosome"/>
</dbReference>